<feature type="region of interest" description="Disordered" evidence="1">
    <location>
        <begin position="229"/>
        <end position="265"/>
    </location>
</feature>
<gene>
    <name evidence="2" type="ORF">SEMRO_594_G172530.1</name>
</gene>
<evidence type="ECO:0000256" key="1">
    <source>
        <dbReference type="SAM" id="MobiDB-lite"/>
    </source>
</evidence>
<feature type="region of interest" description="Disordered" evidence="1">
    <location>
        <begin position="149"/>
        <end position="198"/>
    </location>
</feature>
<feature type="region of interest" description="Disordered" evidence="1">
    <location>
        <begin position="288"/>
        <end position="386"/>
    </location>
</feature>
<comment type="caution">
    <text evidence="2">The sequence shown here is derived from an EMBL/GenBank/DDBJ whole genome shotgun (WGS) entry which is preliminary data.</text>
</comment>
<name>A0A9N8HIH2_9STRA</name>
<organism evidence="2 3">
    <name type="scientific">Seminavis robusta</name>
    <dbReference type="NCBI Taxonomy" id="568900"/>
    <lineage>
        <taxon>Eukaryota</taxon>
        <taxon>Sar</taxon>
        <taxon>Stramenopiles</taxon>
        <taxon>Ochrophyta</taxon>
        <taxon>Bacillariophyta</taxon>
        <taxon>Bacillariophyceae</taxon>
        <taxon>Bacillariophycidae</taxon>
        <taxon>Naviculales</taxon>
        <taxon>Naviculaceae</taxon>
        <taxon>Seminavis</taxon>
    </lineage>
</organism>
<protein>
    <submittedName>
        <fullName evidence="2">Uncharacterized protein</fullName>
    </submittedName>
</protein>
<reference evidence="2" key="1">
    <citation type="submission" date="2020-06" db="EMBL/GenBank/DDBJ databases">
        <authorList>
            <consortium name="Plant Systems Biology data submission"/>
        </authorList>
    </citation>
    <scope>NUCLEOTIDE SEQUENCE</scope>
    <source>
        <strain evidence="2">D6</strain>
    </source>
</reference>
<feature type="region of interest" description="Disordered" evidence="1">
    <location>
        <begin position="106"/>
        <end position="135"/>
    </location>
</feature>
<proteinExistence type="predicted"/>
<feature type="compositionally biased region" description="Basic and acidic residues" evidence="1">
    <location>
        <begin position="157"/>
        <end position="167"/>
    </location>
</feature>
<feature type="region of interest" description="Disordered" evidence="1">
    <location>
        <begin position="1"/>
        <end position="32"/>
    </location>
</feature>
<dbReference type="AlphaFoldDB" id="A0A9N8HIH2"/>
<feature type="compositionally biased region" description="Polar residues" evidence="1">
    <location>
        <begin position="312"/>
        <end position="321"/>
    </location>
</feature>
<feature type="compositionally biased region" description="Polar residues" evidence="1">
    <location>
        <begin position="334"/>
        <end position="350"/>
    </location>
</feature>
<feature type="compositionally biased region" description="Polar residues" evidence="1">
    <location>
        <begin position="247"/>
        <end position="256"/>
    </location>
</feature>
<feature type="compositionally biased region" description="Low complexity" evidence="1">
    <location>
        <begin position="359"/>
        <end position="379"/>
    </location>
</feature>
<evidence type="ECO:0000313" key="2">
    <source>
        <dbReference type="EMBL" id="CAB9513490.1"/>
    </source>
</evidence>
<sequence>MNEESLDDKPSAAQQSHVFRPATLPQTADGNDNGKDDYMALALRQLVTAAEADGYRVRYAVEVIDTDGKRKVYSSDTKGRVRVNGTARAVPNMALSLVDFDQSSQTMEQCTLKNKNNPSSNQHPTATSKQHGRRLPYKKRLLMELASSSSPFVPDKQQQRQPHDILHSNRQPARNTAPRRVSIETTTSSSSTIGFAPSCRSHDRTTVSMDAAALGFNSCRDTFDTTISSSETPLVSRKEDRAVADANEQTRNNNMCSHKGSPTERPVHAIPITEVSFQHSSRRASVDTVLSSSSAAPSEKVIATNMPWSKRGGSQTHPSTQNKKRRVSIPAAQQPLNTTPAVSSSSTTKKLNWEPPPNSEGSVESRVSSLSSAATGSFDSELEPGEIVPTSVGATNELLSIPRRRAYCSLVDRPGIADFTGRRPTDMGELLEHRNAMHRCMRRYLLPSEFGVDLFESAMIRMGNGRGLSNYPIEFARCSVRLCGAALNGSTHADDDNALFLELTTNSKNASETIRRCCREIDKVLFTESKGHRDYLMYRLAALNRKPGTVYEDGSVISIGQKRLDFSSDLWYMTCVDLLCDRKAPMVDDIIEIQKKHPSCKVHLRNTHCKAYPRIQPHVIVASPIQHIMQKVQQCRKDVVDLIASS</sequence>
<dbReference type="Proteomes" id="UP001153069">
    <property type="component" value="Unassembled WGS sequence"/>
</dbReference>
<evidence type="ECO:0000313" key="3">
    <source>
        <dbReference type="Proteomes" id="UP001153069"/>
    </source>
</evidence>
<accession>A0A9N8HIH2</accession>
<dbReference type="EMBL" id="CAICTM010000593">
    <property type="protein sequence ID" value="CAB9513490.1"/>
    <property type="molecule type" value="Genomic_DNA"/>
</dbReference>
<feature type="compositionally biased region" description="Polar residues" evidence="1">
    <location>
        <begin position="106"/>
        <end position="129"/>
    </location>
</feature>
<keyword evidence="3" id="KW-1185">Reference proteome</keyword>